<dbReference type="InterPro" id="IPR023198">
    <property type="entry name" value="PGP-like_dom2"/>
</dbReference>
<dbReference type="AlphaFoldDB" id="A0A1C3EDH2"/>
<evidence type="ECO:0000256" key="1">
    <source>
        <dbReference type="ARBA" id="ARBA00000830"/>
    </source>
</evidence>
<dbReference type="STRING" id="1841610.A6X21_22515"/>
<evidence type="ECO:0000256" key="3">
    <source>
        <dbReference type="ARBA" id="ARBA00006171"/>
    </source>
</evidence>
<comment type="pathway">
    <text evidence="2">Organic acid metabolism; glycolate biosynthesis; glycolate from 2-phosphoglycolate: step 1/1.</text>
</comment>
<evidence type="ECO:0000313" key="5">
    <source>
        <dbReference type="EMBL" id="ODA31250.1"/>
    </source>
</evidence>
<dbReference type="Pfam" id="PF12710">
    <property type="entry name" value="HAD"/>
    <property type="match status" value="1"/>
</dbReference>
<evidence type="ECO:0000256" key="4">
    <source>
        <dbReference type="ARBA" id="ARBA00013078"/>
    </source>
</evidence>
<sequence>MPTRRGTVLFDIDGTLIDAGGAGQAAMEDVFREEFRTLKEVTGIPTAGRTDRAITRDLFAFHGGECDPLSLMKLRDRYLAHLPKYLETHAGGLLPGTVEILSQLSHAGEWRLSLLTGNFEEAAWIKLRHYGIDHHFSDGGFGDEHVDRDDVARSIWSRLTGDEPQLERLPVIVVGDTPADVKCGRAIGAQVVAVATGVYARHSLEAAKPDWLIDNLHDTRWLQELQA</sequence>
<dbReference type="InterPro" id="IPR050155">
    <property type="entry name" value="HAD-like_hydrolase_sf"/>
</dbReference>
<organism evidence="5 6">
    <name type="scientific">Planctopirus hydrillae</name>
    <dbReference type="NCBI Taxonomy" id="1841610"/>
    <lineage>
        <taxon>Bacteria</taxon>
        <taxon>Pseudomonadati</taxon>
        <taxon>Planctomycetota</taxon>
        <taxon>Planctomycetia</taxon>
        <taxon>Planctomycetales</taxon>
        <taxon>Planctomycetaceae</taxon>
        <taxon>Planctopirus</taxon>
    </lineage>
</organism>
<accession>A0A1C3EDH2</accession>
<dbReference type="InterPro" id="IPR023214">
    <property type="entry name" value="HAD_sf"/>
</dbReference>
<dbReference type="PANTHER" id="PTHR43434">
    <property type="entry name" value="PHOSPHOGLYCOLATE PHOSPHATASE"/>
    <property type="match status" value="1"/>
</dbReference>
<keyword evidence="6" id="KW-1185">Reference proteome</keyword>
<dbReference type="GO" id="GO:0005829">
    <property type="term" value="C:cytosol"/>
    <property type="evidence" value="ECO:0007669"/>
    <property type="project" value="TreeGrafter"/>
</dbReference>
<comment type="similarity">
    <text evidence="3">Belongs to the HAD-like hydrolase superfamily. CbbY/CbbZ/Gph/YieH family.</text>
</comment>
<reference evidence="5 6" key="1">
    <citation type="submission" date="2016-05" db="EMBL/GenBank/DDBJ databases">
        <title>Genomic and physiological characterization of Planctopirus sp. isolated from fresh water lake.</title>
        <authorList>
            <person name="Subhash Y."/>
            <person name="Ramana C."/>
        </authorList>
    </citation>
    <scope>NUCLEOTIDE SEQUENCE [LARGE SCALE GENOMIC DNA]</scope>
    <source>
        <strain evidence="5 6">JC280</strain>
    </source>
</reference>
<comment type="catalytic activity">
    <reaction evidence="1">
        <text>2-phosphoglycolate + H2O = glycolate + phosphate</text>
        <dbReference type="Rhea" id="RHEA:14369"/>
        <dbReference type="ChEBI" id="CHEBI:15377"/>
        <dbReference type="ChEBI" id="CHEBI:29805"/>
        <dbReference type="ChEBI" id="CHEBI:43474"/>
        <dbReference type="ChEBI" id="CHEBI:58033"/>
        <dbReference type="EC" id="3.1.3.18"/>
    </reaction>
</comment>
<dbReference type="OrthoDB" id="9781769at2"/>
<dbReference type="Gene3D" id="1.10.150.240">
    <property type="entry name" value="Putative phosphatase, domain 2"/>
    <property type="match status" value="1"/>
</dbReference>
<dbReference type="EMBL" id="LYDR01000090">
    <property type="protein sequence ID" value="ODA31250.1"/>
    <property type="molecule type" value="Genomic_DNA"/>
</dbReference>
<dbReference type="GO" id="GO:0006281">
    <property type="term" value="P:DNA repair"/>
    <property type="evidence" value="ECO:0007669"/>
    <property type="project" value="TreeGrafter"/>
</dbReference>
<dbReference type="Proteomes" id="UP000094828">
    <property type="component" value="Unassembled WGS sequence"/>
</dbReference>
<dbReference type="GO" id="GO:0008967">
    <property type="term" value="F:phosphoglycolate phosphatase activity"/>
    <property type="evidence" value="ECO:0007669"/>
    <property type="project" value="UniProtKB-EC"/>
</dbReference>
<gene>
    <name evidence="5" type="ORF">A6X21_22515</name>
</gene>
<dbReference type="Gene3D" id="3.40.50.1000">
    <property type="entry name" value="HAD superfamily/HAD-like"/>
    <property type="match status" value="1"/>
</dbReference>
<evidence type="ECO:0000313" key="6">
    <source>
        <dbReference type="Proteomes" id="UP000094828"/>
    </source>
</evidence>
<proteinExistence type="inferred from homology"/>
<dbReference type="PANTHER" id="PTHR43434:SF1">
    <property type="entry name" value="PHOSPHOGLYCOLATE PHOSPHATASE"/>
    <property type="match status" value="1"/>
</dbReference>
<name>A0A1C3EDH2_9PLAN</name>
<dbReference type="InterPro" id="IPR036412">
    <property type="entry name" value="HAD-like_sf"/>
</dbReference>
<protein>
    <recommendedName>
        <fullName evidence="4">phosphoglycolate phosphatase</fullName>
        <ecNumber evidence="4">3.1.3.18</ecNumber>
    </recommendedName>
</protein>
<comment type="caution">
    <text evidence="5">The sequence shown here is derived from an EMBL/GenBank/DDBJ whole genome shotgun (WGS) entry which is preliminary data.</text>
</comment>
<dbReference type="RefSeq" id="WP_068847848.1">
    <property type="nucleotide sequence ID" value="NZ_LYDR01000090.1"/>
</dbReference>
<dbReference type="EC" id="3.1.3.18" evidence="4"/>
<dbReference type="SUPFAM" id="SSF56784">
    <property type="entry name" value="HAD-like"/>
    <property type="match status" value="1"/>
</dbReference>
<dbReference type="SFLD" id="SFLDG01129">
    <property type="entry name" value="C1.5:_HAD__Beta-PGM__Phosphata"/>
    <property type="match status" value="1"/>
</dbReference>
<dbReference type="SFLD" id="SFLDS00003">
    <property type="entry name" value="Haloacid_Dehalogenase"/>
    <property type="match status" value="1"/>
</dbReference>
<evidence type="ECO:0000256" key="2">
    <source>
        <dbReference type="ARBA" id="ARBA00004818"/>
    </source>
</evidence>